<organism evidence="5 6">
    <name type="scientific">Chitinimonas lacunae</name>
    <dbReference type="NCBI Taxonomy" id="1963018"/>
    <lineage>
        <taxon>Bacteria</taxon>
        <taxon>Pseudomonadati</taxon>
        <taxon>Pseudomonadota</taxon>
        <taxon>Betaproteobacteria</taxon>
        <taxon>Neisseriales</taxon>
        <taxon>Chitinibacteraceae</taxon>
        <taxon>Chitinimonas</taxon>
    </lineage>
</organism>
<dbReference type="InterPro" id="IPR001242">
    <property type="entry name" value="Condensation_dom"/>
</dbReference>
<sequence length="1526" mass="166153">MSHDTKPPAGRKQLTDAQRELIARRLRGEGAVRPGIPVRPNGVAVPLSFQQERIWVQEQLAPGTAAQNIPYACRIDGPLDPALLQRALDAVVSRHAGLRTVFALVDEVPRQQVLDSVTLPIDCLDLRSEAAAQRAQRARSLLDEVAARPFGDLSHGPLLRARLVACADDEHYFTLVVHHILADGWSMGLFGAELKSCYLAYATGTEPALTPLSIQYPDYAHWQRAALTGEAAQAQADYWRTSLAGAPQRLEFPTDRPRSSKPGHRGASVQRHFPAAGLAALYQLAEQEHASAFMATMAVFQLLVGLHTGEEDFLIGVPFAGRRHPETERLIGCFINPVAVRADLAGATTFRDLLRAVRSRALALLERQDYPFARVVESVCQERGSDTPLFQLMFAWQNAPRALAGASGLVWTPLLADSGSTQLDLTLLMDEMADGVRATLVFRTDLFCAASCERLLERFAFLLDWVSRHPDLRLDNACLLPPAERDWLLRQAVGAPTGREPAVETVVELFYRQAGRSPEAPALLGADGPLSYRQLEARVQSFAAYLRGRGVQPESRVALALGRGEAVAVAMLGVMTLGAACVLLDPDSPAARLETLLRDSGAELLLVDRVFATASAAALAVGIALIEQDDWRAAALPGQPVPVLARPQSLAYVIYTSGSTGMPKGVMVEQASLANQLKWRLDACGLGQGDAVLHTIPFYFDPSLWQLFGPLLAGASVAIASDGDCRDPARLARLIADHAITVVDFVPSMLAAFLASTEADALAGVRILFCGGEALGVPLLESVRARTQAVVFNQYGPTETAIDATSWRSDRDAVHGTVPIGRPIAGKRVYLCDRRLRLVPPGVLGEICIGGVGVARGYLDDPARTAQCFLPDPHSDHPGARLYRTGDLGRVLPDGQIEYAGRLDGQLKLRGYRIEPGEIAAQLNSHPEVRAAGVVVSHESATLTAHVALYPAATVTVQQLLDLLEARLPRYMVPSALFIHAELPTTANGKLDEKRLARLATEAAPRRDGTGNAFEQAVEAIWFKTLGVAALGPDDDFFMLGGNSLQAIHVVAHLKQQFSLDLSVGVLFEHPTVRRLADYLLRREQQALCVPQLRAQPDLDPTQPLSWRQRWMWRWVQDALLPELQQSLTLRRLHGPFDPELLSRAVDLTVERHEALRTRFGGGRDTAVQTVLAPRPGQLERVRLDSLAGFDLDGWCQRQFRRPIDLAAGQPFRAILLEAGPDEAVFYLSLHKLIDDGASAAQVLADLARIYESLRSGSPLPPQPLQQKDFVAWERAYLDQGRAGQMLEQCLGGLAGAQPLVLGARVTDTATERRRFGLDSATFASIVALSRRSGVTPFIVLMAAWQLTLARLSRQRHFLVGTPLKCRDEPLLQGMVARTVNMAVLAADLRKGPSFADLLQSVRQTMAVAHQLRHLPYALLIDRLTQQFATPPVGAVFNYLQSVRQAAPVEAGLTMTPLSSSIARPAENDLYLVASEQPDGVACTLFVRLGLLDADRVVALFVDTLRQGLAEPEMALGLEIDEEVTV</sequence>
<keyword evidence="3" id="KW-0597">Phosphoprotein</keyword>
<dbReference type="PANTHER" id="PTHR45527">
    <property type="entry name" value="NONRIBOSOMAL PEPTIDE SYNTHETASE"/>
    <property type="match status" value="1"/>
</dbReference>
<dbReference type="Pfam" id="PF00550">
    <property type="entry name" value="PP-binding"/>
    <property type="match status" value="1"/>
</dbReference>
<evidence type="ECO:0000256" key="1">
    <source>
        <dbReference type="ARBA" id="ARBA00001957"/>
    </source>
</evidence>
<dbReference type="SUPFAM" id="SSF47336">
    <property type="entry name" value="ACP-like"/>
    <property type="match status" value="1"/>
</dbReference>
<comment type="cofactor">
    <cofactor evidence="1">
        <name>pantetheine 4'-phosphate</name>
        <dbReference type="ChEBI" id="CHEBI:47942"/>
    </cofactor>
</comment>
<dbReference type="Gene3D" id="1.10.1200.10">
    <property type="entry name" value="ACP-like"/>
    <property type="match status" value="1"/>
</dbReference>
<dbReference type="InterPro" id="IPR036736">
    <property type="entry name" value="ACP-like_sf"/>
</dbReference>
<name>A0ABV8MPM4_9NEIS</name>
<dbReference type="Pfam" id="PF13193">
    <property type="entry name" value="AMP-binding_C"/>
    <property type="match status" value="1"/>
</dbReference>
<dbReference type="SMART" id="SM00823">
    <property type="entry name" value="PKS_PP"/>
    <property type="match status" value="1"/>
</dbReference>
<evidence type="ECO:0000256" key="2">
    <source>
        <dbReference type="ARBA" id="ARBA00022450"/>
    </source>
</evidence>
<dbReference type="Pfam" id="PF00501">
    <property type="entry name" value="AMP-binding"/>
    <property type="match status" value="1"/>
</dbReference>
<reference evidence="6" key="1">
    <citation type="journal article" date="2019" name="Int. J. Syst. Evol. Microbiol.">
        <title>The Global Catalogue of Microorganisms (GCM) 10K type strain sequencing project: providing services to taxonomists for standard genome sequencing and annotation.</title>
        <authorList>
            <consortium name="The Broad Institute Genomics Platform"/>
            <consortium name="The Broad Institute Genome Sequencing Center for Infectious Disease"/>
            <person name="Wu L."/>
            <person name="Ma J."/>
        </authorList>
    </citation>
    <scope>NUCLEOTIDE SEQUENCE [LARGE SCALE GENOMIC DNA]</scope>
    <source>
        <strain evidence="6">LMG 29894</strain>
    </source>
</reference>
<dbReference type="SUPFAM" id="SSF52777">
    <property type="entry name" value="CoA-dependent acyltransferases"/>
    <property type="match status" value="4"/>
</dbReference>
<dbReference type="InterPro" id="IPR020845">
    <property type="entry name" value="AMP-binding_CS"/>
</dbReference>
<dbReference type="CDD" id="cd05930">
    <property type="entry name" value="A_NRPS"/>
    <property type="match status" value="1"/>
</dbReference>
<dbReference type="Gene3D" id="3.30.559.30">
    <property type="entry name" value="Nonribosomal peptide synthetase, condensation domain"/>
    <property type="match status" value="2"/>
</dbReference>
<dbReference type="CDD" id="cd19531">
    <property type="entry name" value="LCL_NRPS-like"/>
    <property type="match status" value="1"/>
</dbReference>
<dbReference type="Gene3D" id="3.30.300.30">
    <property type="match status" value="1"/>
</dbReference>
<accession>A0ABV8MPM4</accession>
<dbReference type="PROSITE" id="PS50075">
    <property type="entry name" value="CARRIER"/>
    <property type="match status" value="1"/>
</dbReference>
<gene>
    <name evidence="5" type="ORF">ACFOW7_07340</name>
</gene>
<comment type="caution">
    <text evidence="5">The sequence shown here is derived from an EMBL/GenBank/DDBJ whole genome shotgun (WGS) entry which is preliminary data.</text>
</comment>
<dbReference type="InterPro" id="IPR006162">
    <property type="entry name" value="Ppantetheine_attach_site"/>
</dbReference>
<evidence type="ECO:0000313" key="6">
    <source>
        <dbReference type="Proteomes" id="UP001595791"/>
    </source>
</evidence>
<dbReference type="InterPro" id="IPR010071">
    <property type="entry name" value="AA_adenyl_dom"/>
</dbReference>
<evidence type="ECO:0000256" key="3">
    <source>
        <dbReference type="ARBA" id="ARBA00022553"/>
    </source>
</evidence>
<dbReference type="InterPro" id="IPR045851">
    <property type="entry name" value="AMP-bd_C_sf"/>
</dbReference>
<keyword evidence="2" id="KW-0596">Phosphopantetheine</keyword>
<keyword evidence="6" id="KW-1185">Reference proteome</keyword>
<dbReference type="PROSITE" id="PS00455">
    <property type="entry name" value="AMP_BINDING"/>
    <property type="match status" value="1"/>
</dbReference>
<dbReference type="InterPro" id="IPR000873">
    <property type="entry name" value="AMP-dep_synth/lig_dom"/>
</dbReference>
<dbReference type="Gene3D" id="3.30.559.10">
    <property type="entry name" value="Chloramphenicol acetyltransferase-like domain"/>
    <property type="match status" value="2"/>
</dbReference>
<dbReference type="InterPro" id="IPR009081">
    <property type="entry name" value="PP-bd_ACP"/>
</dbReference>
<dbReference type="PANTHER" id="PTHR45527:SF1">
    <property type="entry name" value="FATTY ACID SYNTHASE"/>
    <property type="match status" value="1"/>
</dbReference>
<dbReference type="PROSITE" id="PS00012">
    <property type="entry name" value="PHOSPHOPANTETHEINE"/>
    <property type="match status" value="1"/>
</dbReference>
<dbReference type="Proteomes" id="UP001595791">
    <property type="component" value="Unassembled WGS sequence"/>
</dbReference>
<dbReference type="RefSeq" id="WP_378162645.1">
    <property type="nucleotide sequence ID" value="NZ_JBHSBU010000001.1"/>
</dbReference>
<dbReference type="InterPro" id="IPR023213">
    <property type="entry name" value="CAT-like_dom_sf"/>
</dbReference>
<dbReference type="SUPFAM" id="SSF56801">
    <property type="entry name" value="Acetyl-CoA synthetase-like"/>
    <property type="match status" value="1"/>
</dbReference>
<evidence type="ECO:0000313" key="5">
    <source>
        <dbReference type="EMBL" id="MFC4159170.1"/>
    </source>
</evidence>
<protein>
    <submittedName>
        <fullName evidence="5">Amino acid adenylation domain-containing protein</fullName>
    </submittedName>
</protein>
<dbReference type="EMBL" id="JBHSBU010000001">
    <property type="protein sequence ID" value="MFC4159170.1"/>
    <property type="molecule type" value="Genomic_DNA"/>
</dbReference>
<dbReference type="InterPro" id="IPR025110">
    <property type="entry name" value="AMP-bd_C"/>
</dbReference>
<proteinExistence type="predicted"/>
<dbReference type="Gene3D" id="2.30.38.10">
    <property type="entry name" value="Luciferase, Domain 3"/>
    <property type="match status" value="1"/>
</dbReference>
<feature type="domain" description="Carrier" evidence="4">
    <location>
        <begin position="1009"/>
        <end position="1084"/>
    </location>
</feature>
<evidence type="ECO:0000259" key="4">
    <source>
        <dbReference type="PROSITE" id="PS50075"/>
    </source>
</evidence>
<dbReference type="Pfam" id="PF00668">
    <property type="entry name" value="Condensation"/>
    <property type="match status" value="2"/>
</dbReference>
<dbReference type="InterPro" id="IPR020806">
    <property type="entry name" value="PKS_PP-bd"/>
</dbReference>
<dbReference type="NCBIfam" id="TIGR01733">
    <property type="entry name" value="AA-adenyl-dom"/>
    <property type="match status" value="1"/>
</dbReference>
<dbReference type="Gene3D" id="3.40.50.980">
    <property type="match status" value="2"/>
</dbReference>